<protein>
    <submittedName>
        <fullName evidence="4">Eukaryotic initiation factor 4A</fullName>
    </submittedName>
</protein>
<evidence type="ECO:0000256" key="2">
    <source>
        <dbReference type="ARBA" id="ARBA00022806"/>
    </source>
</evidence>
<evidence type="ECO:0000259" key="3">
    <source>
        <dbReference type="PROSITE" id="PS51192"/>
    </source>
</evidence>
<dbReference type="GO" id="GO:0004386">
    <property type="term" value="F:helicase activity"/>
    <property type="evidence" value="ECO:0007669"/>
    <property type="project" value="UniProtKB-KW"/>
</dbReference>
<dbReference type="InterPro" id="IPR000629">
    <property type="entry name" value="RNA-helicase_DEAD-box_CS"/>
</dbReference>
<dbReference type="PROSITE" id="PS00039">
    <property type="entry name" value="DEAD_ATP_HELICASE"/>
    <property type="match status" value="1"/>
</dbReference>
<dbReference type="Gene3D" id="3.40.50.300">
    <property type="entry name" value="P-loop containing nucleotide triphosphate hydrolases"/>
    <property type="match status" value="2"/>
</dbReference>
<feature type="domain" description="Helicase ATP-binding" evidence="3">
    <location>
        <begin position="1"/>
        <end position="70"/>
    </location>
</feature>
<keyword evidence="2" id="KW-0067">ATP-binding</keyword>
<dbReference type="GO" id="GO:0003743">
    <property type="term" value="F:translation initiation factor activity"/>
    <property type="evidence" value="ECO:0007669"/>
    <property type="project" value="UniProtKB-KW"/>
</dbReference>
<organism evidence="4">
    <name type="scientific">Lygus hesperus</name>
    <name type="common">Western plant bug</name>
    <dbReference type="NCBI Taxonomy" id="30085"/>
    <lineage>
        <taxon>Eukaryota</taxon>
        <taxon>Metazoa</taxon>
        <taxon>Ecdysozoa</taxon>
        <taxon>Arthropoda</taxon>
        <taxon>Hexapoda</taxon>
        <taxon>Insecta</taxon>
        <taxon>Pterygota</taxon>
        <taxon>Neoptera</taxon>
        <taxon>Paraneoptera</taxon>
        <taxon>Hemiptera</taxon>
        <taxon>Heteroptera</taxon>
        <taxon>Panheteroptera</taxon>
        <taxon>Cimicomorpha</taxon>
        <taxon>Miridae</taxon>
        <taxon>Mirini</taxon>
        <taxon>Lygus</taxon>
    </lineage>
</organism>
<keyword evidence="1" id="KW-0378">Hydrolase</keyword>
<dbReference type="InterPro" id="IPR011545">
    <property type="entry name" value="DEAD/DEAH_box_helicase_dom"/>
</dbReference>
<dbReference type="EMBL" id="GBHO01011903">
    <property type="protein sequence ID" value="JAG31701.1"/>
    <property type="molecule type" value="Transcribed_RNA"/>
</dbReference>
<keyword evidence="2" id="KW-0347">Helicase</keyword>
<dbReference type="GO" id="GO:0016787">
    <property type="term" value="F:hydrolase activity"/>
    <property type="evidence" value="ECO:0007669"/>
    <property type="project" value="UniProtKB-KW"/>
</dbReference>
<dbReference type="GO" id="GO:0005524">
    <property type="term" value="F:ATP binding"/>
    <property type="evidence" value="ECO:0007669"/>
    <property type="project" value="InterPro"/>
</dbReference>
<dbReference type="AlphaFoldDB" id="A0A0A9YJ95"/>
<name>A0A0A9YJ95_LYGHE</name>
<dbReference type="InterPro" id="IPR014001">
    <property type="entry name" value="Helicase_ATP-bd"/>
</dbReference>
<dbReference type="PROSITE" id="PS51192">
    <property type="entry name" value="HELICASE_ATP_BIND_1"/>
    <property type="match status" value="1"/>
</dbReference>
<evidence type="ECO:0000313" key="4">
    <source>
        <dbReference type="EMBL" id="JAG31701.1"/>
    </source>
</evidence>
<evidence type="ECO:0000256" key="1">
    <source>
        <dbReference type="ARBA" id="ARBA00022801"/>
    </source>
</evidence>
<dbReference type="PANTHER" id="PTHR47958">
    <property type="entry name" value="ATP-DEPENDENT RNA HELICASE DBP3"/>
    <property type="match status" value="1"/>
</dbReference>
<proteinExistence type="predicted"/>
<dbReference type="Pfam" id="PF00270">
    <property type="entry name" value="DEAD"/>
    <property type="match status" value="1"/>
</dbReference>
<dbReference type="InterPro" id="IPR027417">
    <property type="entry name" value="P-loop_NTPase"/>
</dbReference>
<reference evidence="4" key="2">
    <citation type="submission" date="2014-07" db="EMBL/GenBank/DDBJ databases">
        <authorList>
            <person name="Hull J."/>
        </authorList>
    </citation>
    <scope>NUCLEOTIDE SEQUENCE</scope>
</reference>
<reference evidence="4" key="1">
    <citation type="journal article" date="2014" name="PLoS ONE">
        <title>Transcriptome-Based Identification of ABC Transporters in the Western Tarnished Plant Bug Lygus hesperus.</title>
        <authorList>
            <person name="Hull J.J."/>
            <person name="Chaney K."/>
            <person name="Geib S.M."/>
            <person name="Fabrick J.A."/>
            <person name="Brent C.S."/>
            <person name="Walsh D."/>
            <person name="Lavine L.C."/>
        </authorList>
    </citation>
    <scope>NUCLEOTIDE SEQUENCE</scope>
</reference>
<keyword evidence="4" id="KW-0648">Protein biosynthesis</keyword>
<keyword evidence="4" id="KW-0396">Initiation factor</keyword>
<keyword evidence="2" id="KW-0547">Nucleotide-binding</keyword>
<accession>A0A0A9YJ95</accession>
<sequence>MLRRQNLTLQHLHTFILDEADEMLSRGFAEQIQDISGYCPVECQIILCSATIPEPIIELSRQFMKQPKSILVKREQLTLEGIKQFFIDVDTDQNKYATLKDLYETLTITQAIIFCNTRTRVIELTQKMTANHFTVSAIHGE</sequence>
<dbReference type="GO" id="GO:0010468">
    <property type="term" value="P:regulation of gene expression"/>
    <property type="evidence" value="ECO:0007669"/>
    <property type="project" value="UniProtKB-ARBA"/>
</dbReference>
<gene>
    <name evidence="4" type="primary">eIF-4a</name>
    <name evidence="4" type="ORF">CM83_98960</name>
</gene>
<dbReference type="SUPFAM" id="SSF52540">
    <property type="entry name" value="P-loop containing nucleoside triphosphate hydrolases"/>
    <property type="match status" value="1"/>
</dbReference>
<dbReference type="GO" id="GO:0003676">
    <property type="term" value="F:nucleic acid binding"/>
    <property type="evidence" value="ECO:0007669"/>
    <property type="project" value="InterPro"/>
</dbReference>